<reference evidence="2 3" key="1">
    <citation type="submission" date="2018-02" db="EMBL/GenBank/DDBJ databases">
        <authorList>
            <person name="Cohen D.B."/>
            <person name="Kent A.D."/>
        </authorList>
    </citation>
    <scope>NUCLEOTIDE SEQUENCE [LARGE SCALE GENOMIC DNA]</scope>
    <source>
        <strain evidence="2">1</strain>
    </source>
</reference>
<dbReference type="KEGG" id="mgg:MPLG2_0701"/>
<gene>
    <name evidence="2" type="ORF">MPLG2_0701</name>
</gene>
<evidence type="ECO:0000256" key="1">
    <source>
        <dbReference type="SAM" id="MobiDB-lite"/>
    </source>
</evidence>
<evidence type="ECO:0000313" key="3">
    <source>
        <dbReference type="Proteomes" id="UP000238164"/>
    </source>
</evidence>
<evidence type="ECO:0000313" key="2">
    <source>
        <dbReference type="EMBL" id="SPD85737.1"/>
    </source>
</evidence>
<dbReference type="AlphaFoldDB" id="A0A2N9JC86"/>
<dbReference type="Proteomes" id="UP000238164">
    <property type="component" value="Chromosome 1"/>
</dbReference>
<name>A0A2N9JC86_9ACTN</name>
<organism evidence="2 3">
    <name type="scientific">Micropruina glycogenica</name>
    <dbReference type="NCBI Taxonomy" id="75385"/>
    <lineage>
        <taxon>Bacteria</taxon>
        <taxon>Bacillati</taxon>
        <taxon>Actinomycetota</taxon>
        <taxon>Actinomycetes</taxon>
        <taxon>Propionibacteriales</taxon>
        <taxon>Nocardioidaceae</taxon>
        <taxon>Micropruina</taxon>
    </lineage>
</organism>
<feature type="region of interest" description="Disordered" evidence="1">
    <location>
        <begin position="1"/>
        <end position="26"/>
    </location>
</feature>
<dbReference type="EMBL" id="LT985188">
    <property type="protein sequence ID" value="SPD85737.1"/>
    <property type="molecule type" value="Genomic_DNA"/>
</dbReference>
<protein>
    <submittedName>
        <fullName evidence="2">Uncharacterized protein</fullName>
    </submittedName>
</protein>
<proteinExistence type="predicted"/>
<accession>A0A2N9JC86</accession>
<keyword evidence="3" id="KW-1185">Reference proteome</keyword>
<sequence length="26" mass="2750">MTHERPGNVQLDAAGPSDLRPGRTSS</sequence>